<dbReference type="EMBL" id="SNRW01046730">
    <property type="protein sequence ID" value="KAA6317124.1"/>
    <property type="molecule type" value="Genomic_DNA"/>
</dbReference>
<protein>
    <submittedName>
        <fullName evidence="1">Uncharacterized protein</fullName>
    </submittedName>
</protein>
<accession>A0A5J4Q893</accession>
<evidence type="ECO:0000313" key="1">
    <source>
        <dbReference type="EMBL" id="KAA6317124.1"/>
    </source>
</evidence>
<comment type="caution">
    <text evidence="1">The sequence shown here is derived from an EMBL/GenBank/DDBJ whole genome shotgun (WGS) entry which is preliminary data.</text>
</comment>
<organism evidence="1 2">
    <name type="scientific">Streblomastix strix</name>
    <dbReference type="NCBI Taxonomy" id="222440"/>
    <lineage>
        <taxon>Eukaryota</taxon>
        <taxon>Metamonada</taxon>
        <taxon>Preaxostyla</taxon>
        <taxon>Oxymonadida</taxon>
        <taxon>Streblomastigidae</taxon>
        <taxon>Streblomastix</taxon>
    </lineage>
</organism>
<name>A0A5J4Q893_9EUKA</name>
<proteinExistence type="predicted"/>
<dbReference type="AlphaFoldDB" id="A0A5J4Q893"/>
<dbReference type="Proteomes" id="UP000324800">
    <property type="component" value="Unassembled WGS sequence"/>
</dbReference>
<reference evidence="1 2" key="1">
    <citation type="submission" date="2019-03" db="EMBL/GenBank/DDBJ databases">
        <title>Single cell metagenomics reveals metabolic interactions within the superorganism composed of flagellate Streblomastix strix and complex community of Bacteroidetes bacteria on its surface.</title>
        <authorList>
            <person name="Treitli S.C."/>
            <person name="Kolisko M."/>
            <person name="Husnik F."/>
            <person name="Keeling P."/>
            <person name="Hampl V."/>
        </authorList>
    </citation>
    <scope>NUCLEOTIDE SEQUENCE [LARGE SCALE GENOMIC DNA]</scope>
    <source>
        <strain evidence="1">ST1C</strain>
    </source>
</reference>
<evidence type="ECO:0000313" key="2">
    <source>
        <dbReference type="Proteomes" id="UP000324800"/>
    </source>
</evidence>
<feature type="non-terminal residue" evidence="1">
    <location>
        <position position="118"/>
    </location>
</feature>
<gene>
    <name evidence="1" type="ORF">EZS28_055151</name>
</gene>
<sequence>MIYSDVLEINQQLRQVISNSYSLGVWKDQYHKFPIPIVDENNDIVLISHSSMNFYDILEWMQDISVEQSHVPNLPWQLLQSFPYLPFHMENSSFDIITTNQIILILVVLVLHLQHPIL</sequence>